<keyword evidence="3 5" id="KW-1133">Transmembrane helix</keyword>
<feature type="transmembrane region" description="Helical" evidence="5">
    <location>
        <begin position="35"/>
        <end position="54"/>
    </location>
</feature>
<dbReference type="InterPro" id="IPR019109">
    <property type="entry name" value="MamF_MmsF"/>
</dbReference>
<dbReference type="Pfam" id="PF09685">
    <property type="entry name" value="MamF_MmsF"/>
    <property type="match status" value="1"/>
</dbReference>
<accession>A0A1I0MEA1</accession>
<dbReference type="AlphaFoldDB" id="A0A1I0MEA1"/>
<feature type="transmembrane region" description="Helical" evidence="5">
    <location>
        <begin position="66"/>
        <end position="90"/>
    </location>
</feature>
<keyword evidence="2 5" id="KW-0812">Transmembrane</keyword>
<feature type="transmembrane region" description="Helical" evidence="5">
    <location>
        <begin position="96"/>
        <end position="117"/>
    </location>
</feature>
<sequence>MSNLQESFEEKFSTINNTVDTTSEYDPQDIEENKFMAILAYFGILVIIPILAAKDSKFARFHSNQGLILCITAILYSLAYQIFAGVIISISYHLSWMVGIVGLLGVVLLIWFIIGIVNASKGRAKELPFIGHFKLLRV</sequence>
<comment type="subcellular location">
    <subcellularLocation>
        <location evidence="1">Membrane</location>
        <topology evidence="1">Multi-pass membrane protein</topology>
    </subcellularLocation>
</comment>
<name>A0A1I0MEA1_9BACT</name>
<reference evidence="6 7" key="1">
    <citation type="submission" date="2016-10" db="EMBL/GenBank/DDBJ databases">
        <authorList>
            <person name="de Groot N.N."/>
        </authorList>
    </citation>
    <scope>NUCLEOTIDE SEQUENCE [LARGE SCALE GENOMIC DNA]</scope>
    <source>
        <strain evidence="6 7">TC2-24</strain>
    </source>
</reference>
<evidence type="ECO:0000256" key="4">
    <source>
        <dbReference type="ARBA" id="ARBA00023136"/>
    </source>
</evidence>
<gene>
    <name evidence="6" type="ORF">SAMN04487850_0592</name>
</gene>
<organism evidence="6 7">
    <name type="scientific">Prevotella aff. ruminicola Tc2-24</name>
    <dbReference type="NCBI Taxonomy" id="81582"/>
    <lineage>
        <taxon>Bacteria</taxon>
        <taxon>Pseudomonadati</taxon>
        <taxon>Bacteroidota</taxon>
        <taxon>Bacteroidia</taxon>
        <taxon>Bacteroidales</taxon>
        <taxon>Prevotellaceae</taxon>
        <taxon>Prevotella</taxon>
    </lineage>
</organism>
<evidence type="ECO:0000256" key="2">
    <source>
        <dbReference type="ARBA" id="ARBA00022692"/>
    </source>
</evidence>
<evidence type="ECO:0000313" key="6">
    <source>
        <dbReference type="EMBL" id="SEV86703.1"/>
    </source>
</evidence>
<keyword evidence="4 5" id="KW-0472">Membrane</keyword>
<evidence type="ECO:0000256" key="1">
    <source>
        <dbReference type="ARBA" id="ARBA00004141"/>
    </source>
</evidence>
<evidence type="ECO:0000256" key="5">
    <source>
        <dbReference type="SAM" id="Phobius"/>
    </source>
</evidence>
<dbReference type="RefSeq" id="WP_091899654.1">
    <property type="nucleotide sequence ID" value="NZ_FOIQ01000001.1"/>
</dbReference>
<protein>
    <submittedName>
        <fullName evidence="6">Uncharacterized membrane protein</fullName>
    </submittedName>
</protein>
<evidence type="ECO:0000256" key="3">
    <source>
        <dbReference type="ARBA" id="ARBA00022989"/>
    </source>
</evidence>
<dbReference type="EMBL" id="FOIQ01000001">
    <property type="protein sequence ID" value="SEV86703.1"/>
    <property type="molecule type" value="Genomic_DNA"/>
</dbReference>
<dbReference type="Proteomes" id="UP000199373">
    <property type="component" value="Unassembled WGS sequence"/>
</dbReference>
<evidence type="ECO:0000313" key="7">
    <source>
        <dbReference type="Proteomes" id="UP000199373"/>
    </source>
</evidence>
<proteinExistence type="predicted"/>
<keyword evidence="7" id="KW-1185">Reference proteome</keyword>